<organism evidence="12 13">
    <name type="scientific">Trema orientale</name>
    <name type="common">Charcoal tree</name>
    <name type="synonym">Celtis orientalis</name>
    <dbReference type="NCBI Taxonomy" id="63057"/>
    <lineage>
        <taxon>Eukaryota</taxon>
        <taxon>Viridiplantae</taxon>
        <taxon>Streptophyta</taxon>
        <taxon>Embryophyta</taxon>
        <taxon>Tracheophyta</taxon>
        <taxon>Spermatophyta</taxon>
        <taxon>Magnoliopsida</taxon>
        <taxon>eudicotyledons</taxon>
        <taxon>Gunneridae</taxon>
        <taxon>Pentapetalae</taxon>
        <taxon>rosids</taxon>
        <taxon>fabids</taxon>
        <taxon>Rosales</taxon>
        <taxon>Cannabaceae</taxon>
        <taxon>Trema</taxon>
    </lineage>
</organism>
<proteinExistence type="predicted"/>
<comment type="subcellular location">
    <subcellularLocation>
        <location evidence="1">Cell membrane</location>
        <topology evidence="1">Lipid-anchor</topology>
        <topology evidence="1">GPI-anchor</topology>
    </subcellularLocation>
</comment>
<dbReference type="OrthoDB" id="1930814at2759"/>
<keyword evidence="7" id="KW-0325">Glycoprotein</keyword>
<dbReference type="FunCoup" id="A0A2P5CUG2">
    <property type="interactions" value="191"/>
</dbReference>
<evidence type="ECO:0000256" key="7">
    <source>
        <dbReference type="ARBA" id="ARBA00023180"/>
    </source>
</evidence>
<evidence type="ECO:0000313" key="13">
    <source>
        <dbReference type="Proteomes" id="UP000237000"/>
    </source>
</evidence>
<accession>A0A2P5CUG2</accession>
<evidence type="ECO:0000256" key="8">
    <source>
        <dbReference type="ARBA" id="ARBA00023288"/>
    </source>
</evidence>
<dbReference type="SMART" id="SM00768">
    <property type="entry name" value="X8"/>
    <property type="match status" value="1"/>
</dbReference>
<feature type="domain" description="X8" evidence="11">
    <location>
        <begin position="20"/>
        <end position="109"/>
    </location>
</feature>
<keyword evidence="3" id="KW-0336">GPI-anchor</keyword>
<evidence type="ECO:0000256" key="3">
    <source>
        <dbReference type="ARBA" id="ARBA00022622"/>
    </source>
</evidence>
<evidence type="ECO:0000259" key="11">
    <source>
        <dbReference type="SMART" id="SM00768"/>
    </source>
</evidence>
<keyword evidence="13" id="KW-1185">Reference proteome</keyword>
<comment type="caution">
    <text evidence="12">The sequence shown here is derived from an EMBL/GenBank/DDBJ whole genome shotgun (WGS) entry which is preliminary data.</text>
</comment>
<keyword evidence="4 10" id="KW-0732">Signal</keyword>
<dbReference type="InterPro" id="IPR044788">
    <property type="entry name" value="X8_dom_prot"/>
</dbReference>
<feature type="compositionally biased region" description="Low complexity" evidence="9">
    <location>
        <begin position="87"/>
        <end position="106"/>
    </location>
</feature>
<dbReference type="STRING" id="63057.A0A2P5CUG2"/>
<feature type="chain" id="PRO_5015130530" evidence="10">
    <location>
        <begin position="20"/>
        <end position="202"/>
    </location>
</feature>
<dbReference type="GO" id="GO:0005886">
    <property type="term" value="C:plasma membrane"/>
    <property type="evidence" value="ECO:0007669"/>
    <property type="project" value="UniProtKB-SubCell"/>
</dbReference>
<dbReference type="InterPro" id="IPR012946">
    <property type="entry name" value="X8"/>
</dbReference>
<evidence type="ECO:0000256" key="9">
    <source>
        <dbReference type="SAM" id="MobiDB-lite"/>
    </source>
</evidence>
<keyword evidence="2" id="KW-1003">Cell membrane</keyword>
<reference evidence="13" key="1">
    <citation type="submission" date="2016-06" db="EMBL/GenBank/DDBJ databases">
        <title>Parallel loss of symbiosis genes in relatives of nitrogen-fixing non-legume Parasponia.</title>
        <authorList>
            <person name="Van Velzen R."/>
            <person name="Holmer R."/>
            <person name="Bu F."/>
            <person name="Rutten L."/>
            <person name="Van Zeijl A."/>
            <person name="Liu W."/>
            <person name="Santuari L."/>
            <person name="Cao Q."/>
            <person name="Sharma T."/>
            <person name="Shen D."/>
            <person name="Roswanjaya Y."/>
            <person name="Wardhani T."/>
            <person name="Kalhor M.S."/>
            <person name="Jansen J."/>
            <person name="Van den Hoogen J."/>
            <person name="Gungor B."/>
            <person name="Hartog M."/>
            <person name="Hontelez J."/>
            <person name="Verver J."/>
            <person name="Yang W.-C."/>
            <person name="Schijlen E."/>
            <person name="Repin R."/>
            <person name="Schilthuizen M."/>
            <person name="Schranz E."/>
            <person name="Heidstra R."/>
            <person name="Miyata K."/>
            <person name="Fedorova E."/>
            <person name="Kohlen W."/>
            <person name="Bisseling T."/>
            <person name="Smit S."/>
            <person name="Geurts R."/>
        </authorList>
    </citation>
    <scope>NUCLEOTIDE SEQUENCE [LARGE SCALE GENOMIC DNA]</scope>
    <source>
        <strain evidence="13">cv. RG33-2</strain>
    </source>
</reference>
<evidence type="ECO:0000256" key="2">
    <source>
        <dbReference type="ARBA" id="ARBA00022475"/>
    </source>
</evidence>
<feature type="compositionally biased region" description="Low complexity" evidence="9">
    <location>
        <begin position="114"/>
        <end position="159"/>
    </location>
</feature>
<dbReference type="Pfam" id="PF07983">
    <property type="entry name" value="X8"/>
    <property type="match status" value="1"/>
</dbReference>
<dbReference type="PANTHER" id="PTHR31044:SF60">
    <property type="entry name" value="PLASMODESMATA CALLOSE-BINDING PROTEIN 4"/>
    <property type="match status" value="1"/>
</dbReference>
<dbReference type="GO" id="GO:0098552">
    <property type="term" value="C:side of membrane"/>
    <property type="evidence" value="ECO:0007669"/>
    <property type="project" value="UniProtKB-KW"/>
</dbReference>
<dbReference type="AlphaFoldDB" id="A0A2P5CUG2"/>
<dbReference type="InParanoid" id="A0A2P5CUG2"/>
<dbReference type="PANTHER" id="PTHR31044">
    <property type="entry name" value="BETA-1,3 GLUCANASE"/>
    <property type="match status" value="1"/>
</dbReference>
<keyword evidence="8" id="KW-0449">Lipoprotein</keyword>
<feature type="region of interest" description="Disordered" evidence="9">
    <location>
        <begin position="85"/>
        <end position="159"/>
    </location>
</feature>
<feature type="signal peptide" evidence="10">
    <location>
        <begin position="1"/>
        <end position="19"/>
    </location>
</feature>
<evidence type="ECO:0000256" key="6">
    <source>
        <dbReference type="ARBA" id="ARBA00023157"/>
    </source>
</evidence>
<dbReference type="GO" id="GO:0009506">
    <property type="term" value="C:plasmodesma"/>
    <property type="evidence" value="ECO:0007669"/>
    <property type="project" value="UniProtKB-ARBA"/>
</dbReference>
<gene>
    <name evidence="12" type="ORF">TorRG33x02_272680</name>
</gene>
<protein>
    <submittedName>
        <fullName evidence="12">X8 domain containing protein</fullName>
    </submittedName>
</protein>
<name>A0A2P5CUG2_TREOI</name>
<keyword evidence="6" id="KW-1015">Disulfide bond</keyword>
<evidence type="ECO:0000256" key="4">
    <source>
        <dbReference type="ARBA" id="ARBA00022729"/>
    </source>
</evidence>
<evidence type="ECO:0000313" key="12">
    <source>
        <dbReference type="EMBL" id="PON64670.1"/>
    </source>
</evidence>
<dbReference type="Proteomes" id="UP000237000">
    <property type="component" value="Unassembled WGS sequence"/>
</dbReference>
<dbReference type="FunFam" id="1.20.58.1040:FF:000001">
    <property type="entry name" value="Glucan endo-1,3-beta-glucosidase 4"/>
    <property type="match status" value="1"/>
</dbReference>
<sequence>MAALVYIVVFLALTGYSSATYCVCKDGLPDQSLQKTLDYACGAGADCSPILQNGACYNPNTVKDHCSYAVNSYFQRKGQAQGSCDFSGTASQSQTPPSTTTTQNPSCVYPSSASSTTPTGTPTTTTPSTTPTTTTPSTTPTTGTTIGGTTSPTTFGGISPGSSTTFDGTGGVSALSPGSSNMFIISSSVMTLLWFCGFWLQN</sequence>
<evidence type="ECO:0000256" key="5">
    <source>
        <dbReference type="ARBA" id="ARBA00023136"/>
    </source>
</evidence>
<dbReference type="EMBL" id="JXTC01000326">
    <property type="protein sequence ID" value="PON64670.1"/>
    <property type="molecule type" value="Genomic_DNA"/>
</dbReference>
<keyword evidence="5" id="KW-0472">Membrane</keyword>
<evidence type="ECO:0000256" key="1">
    <source>
        <dbReference type="ARBA" id="ARBA00004609"/>
    </source>
</evidence>
<dbReference type="Gene3D" id="1.20.58.1040">
    <property type="match status" value="1"/>
</dbReference>
<evidence type="ECO:0000256" key="10">
    <source>
        <dbReference type="SAM" id="SignalP"/>
    </source>
</evidence>